<sequence>ADGNDEGEECPVNKNVNENASSDEDAIFKPLKSGMNTNSASSSSLASTIINPVQDTLQAHSKKLKICKKVVTRGIQVGGTLQRSESVQILESILSSGHSHHNEDEDGGKDFHGDSCKNTLVTAPESIDTSSFDRANSFEYFPGDMCDRSASRKDVAERKESKSDATLQECNSLSKDLEEYIARVIQKKLSTSKKKALVKELVEKIIESEYCDDVEDKQMPKRSSESSIRSGRSTPGSTEDSAKAKQNKGTDEEKIFVPYRPIPGGKTYLVAGEKVVQSSETSGSYSGTDTSRPAVFYVPVDRIKPMKHLNSTTDERSDSVQSDRIPKVDDDRYNSCLKKLKQLREQLKNKNLVAEFSESEGSNKTREDDHHYYSKGRPQKQRWWSPDTKSEKKHMLEAAKKKQNPVLNFLERERESQLNWIKNEINHLSNLAQL</sequence>
<organism evidence="2 3">
    <name type="scientific">Ladona fulva</name>
    <name type="common">Scarce chaser dragonfly</name>
    <name type="synonym">Libellula fulva</name>
    <dbReference type="NCBI Taxonomy" id="123851"/>
    <lineage>
        <taxon>Eukaryota</taxon>
        <taxon>Metazoa</taxon>
        <taxon>Ecdysozoa</taxon>
        <taxon>Arthropoda</taxon>
        <taxon>Hexapoda</taxon>
        <taxon>Insecta</taxon>
        <taxon>Pterygota</taxon>
        <taxon>Palaeoptera</taxon>
        <taxon>Odonata</taxon>
        <taxon>Epiprocta</taxon>
        <taxon>Anisoptera</taxon>
        <taxon>Libelluloidea</taxon>
        <taxon>Libellulidae</taxon>
        <taxon>Ladona</taxon>
    </lineage>
</organism>
<feature type="compositionally biased region" description="Basic and acidic residues" evidence="1">
    <location>
        <begin position="146"/>
        <end position="163"/>
    </location>
</feature>
<proteinExistence type="predicted"/>
<name>A0A8K0JUH2_LADFU</name>
<feature type="compositionally biased region" description="Basic and acidic residues" evidence="1">
    <location>
        <begin position="240"/>
        <end position="255"/>
    </location>
</feature>
<feature type="non-terminal residue" evidence="2">
    <location>
        <position position="434"/>
    </location>
</feature>
<accession>A0A8K0JUH2</accession>
<feature type="region of interest" description="Disordered" evidence="1">
    <location>
        <begin position="307"/>
        <end position="328"/>
    </location>
</feature>
<gene>
    <name evidence="2" type="ORF">J437_LFUL011690</name>
</gene>
<feature type="region of interest" description="Disordered" evidence="1">
    <location>
        <begin position="354"/>
        <end position="392"/>
    </location>
</feature>
<feature type="region of interest" description="Disordered" evidence="1">
    <location>
        <begin position="146"/>
        <end position="169"/>
    </location>
</feature>
<dbReference type="Proteomes" id="UP000792457">
    <property type="component" value="Unassembled WGS sequence"/>
</dbReference>
<protein>
    <submittedName>
        <fullName evidence="2">Uncharacterized protein</fullName>
    </submittedName>
</protein>
<feature type="region of interest" description="Disordered" evidence="1">
    <location>
        <begin position="92"/>
        <end position="115"/>
    </location>
</feature>
<feature type="region of interest" description="Disordered" evidence="1">
    <location>
        <begin position="1"/>
        <end position="44"/>
    </location>
</feature>
<comment type="caution">
    <text evidence="2">The sequence shown here is derived from an EMBL/GenBank/DDBJ whole genome shotgun (WGS) entry which is preliminary data.</text>
</comment>
<evidence type="ECO:0000313" key="2">
    <source>
        <dbReference type="EMBL" id="KAG8222564.1"/>
    </source>
</evidence>
<feature type="non-terminal residue" evidence="2">
    <location>
        <position position="1"/>
    </location>
</feature>
<dbReference type="AlphaFoldDB" id="A0A8K0JUH2"/>
<feature type="compositionally biased region" description="Basic and acidic residues" evidence="1">
    <location>
        <begin position="100"/>
        <end position="115"/>
    </location>
</feature>
<evidence type="ECO:0000256" key="1">
    <source>
        <dbReference type="SAM" id="MobiDB-lite"/>
    </source>
</evidence>
<feature type="region of interest" description="Disordered" evidence="1">
    <location>
        <begin position="212"/>
        <end position="258"/>
    </location>
</feature>
<dbReference type="EMBL" id="KZ308137">
    <property type="protein sequence ID" value="KAG8222564.1"/>
    <property type="molecule type" value="Genomic_DNA"/>
</dbReference>
<keyword evidence="3" id="KW-1185">Reference proteome</keyword>
<feature type="compositionally biased region" description="Basic and acidic residues" evidence="1">
    <location>
        <begin position="361"/>
        <end position="372"/>
    </location>
</feature>
<reference evidence="2" key="2">
    <citation type="submission" date="2017-10" db="EMBL/GenBank/DDBJ databases">
        <title>Ladona fulva Genome sequencing and assembly.</title>
        <authorList>
            <person name="Murali S."/>
            <person name="Richards S."/>
            <person name="Bandaranaike D."/>
            <person name="Bellair M."/>
            <person name="Blankenburg K."/>
            <person name="Chao H."/>
            <person name="Dinh H."/>
            <person name="Doddapaneni H."/>
            <person name="Dugan-Rocha S."/>
            <person name="Elkadiri S."/>
            <person name="Gnanaolivu R."/>
            <person name="Hernandez B."/>
            <person name="Skinner E."/>
            <person name="Javaid M."/>
            <person name="Lee S."/>
            <person name="Li M."/>
            <person name="Ming W."/>
            <person name="Munidasa M."/>
            <person name="Muniz J."/>
            <person name="Nguyen L."/>
            <person name="Hughes D."/>
            <person name="Osuji N."/>
            <person name="Pu L.-L."/>
            <person name="Puazo M."/>
            <person name="Qu C."/>
            <person name="Quiroz J."/>
            <person name="Raj R."/>
            <person name="Weissenberger G."/>
            <person name="Xin Y."/>
            <person name="Zou X."/>
            <person name="Han Y."/>
            <person name="Worley K."/>
            <person name="Muzny D."/>
            <person name="Gibbs R."/>
        </authorList>
    </citation>
    <scope>NUCLEOTIDE SEQUENCE</scope>
    <source>
        <strain evidence="2">Sampled in the wild</strain>
    </source>
</reference>
<reference evidence="2" key="1">
    <citation type="submission" date="2013-04" db="EMBL/GenBank/DDBJ databases">
        <authorList>
            <person name="Qu J."/>
            <person name="Murali S.C."/>
            <person name="Bandaranaike D."/>
            <person name="Bellair M."/>
            <person name="Blankenburg K."/>
            <person name="Chao H."/>
            <person name="Dinh H."/>
            <person name="Doddapaneni H."/>
            <person name="Downs B."/>
            <person name="Dugan-Rocha S."/>
            <person name="Elkadiri S."/>
            <person name="Gnanaolivu R.D."/>
            <person name="Hernandez B."/>
            <person name="Javaid M."/>
            <person name="Jayaseelan J.C."/>
            <person name="Lee S."/>
            <person name="Li M."/>
            <person name="Ming W."/>
            <person name="Munidasa M."/>
            <person name="Muniz J."/>
            <person name="Nguyen L."/>
            <person name="Ongeri F."/>
            <person name="Osuji N."/>
            <person name="Pu L.-L."/>
            <person name="Puazo M."/>
            <person name="Qu C."/>
            <person name="Quiroz J."/>
            <person name="Raj R."/>
            <person name="Weissenberger G."/>
            <person name="Xin Y."/>
            <person name="Zou X."/>
            <person name="Han Y."/>
            <person name="Richards S."/>
            <person name="Worley K."/>
            <person name="Muzny D."/>
            <person name="Gibbs R."/>
        </authorList>
    </citation>
    <scope>NUCLEOTIDE SEQUENCE</scope>
    <source>
        <strain evidence="2">Sampled in the wild</strain>
    </source>
</reference>
<evidence type="ECO:0000313" key="3">
    <source>
        <dbReference type="Proteomes" id="UP000792457"/>
    </source>
</evidence>